<keyword evidence="7" id="KW-1185">Reference proteome</keyword>
<keyword evidence="2 5" id="KW-0812">Transmembrane</keyword>
<sequence length="278" mass="31658">MSTVKMLSYIKRDSPVHRLNGVTKLITFLAWTVVCMLSYDTRVLLTAMVFSLIIFKLAKIHLKEVGFILVFICFFLLLNDAAIYFFSPEEGVRIYGARHLIFQISDRYTVTQEQLFYLFNVTLKYLTVVPIALLFLLTTDPSEFAASLTGIRVPYKLSYAVSITLRYIADIQTDFHNISQAQQARGVDLSKKTSLKKRISGIAIIAVPLIFSSLDRIDLISNAMDLRGFGKKEKRTWYSARPFQKADYCVITAVVILSIIGLLITFLDGQRFFNPFIS</sequence>
<protein>
    <submittedName>
        <fullName evidence="6">Energy-coupling factor transporter transmembrane protein EcfT</fullName>
    </submittedName>
</protein>
<feature type="transmembrane region" description="Helical" evidence="5">
    <location>
        <begin position="248"/>
        <end position="267"/>
    </location>
</feature>
<dbReference type="PATRIC" id="fig|1678840.3.peg.1798"/>
<accession>A0A0S7BJL4</accession>
<dbReference type="GO" id="GO:0005886">
    <property type="term" value="C:plasma membrane"/>
    <property type="evidence" value="ECO:0007669"/>
    <property type="project" value="TreeGrafter"/>
</dbReference>
<organism evidence="6">
    <name type="scientific">Flexilinea flocculi</name>
    <dbReference type="NCBI Taxonomy" id="1678840"/>
    <lineage>
        <taxon>Bacteria</taxon>
        <taxon>Bacillati</taxon>
        <taxon>Chloroflexota</taxon>
        <taxon>Anaerolineae</taxon>
        <taxon>Anaerolineales</taxon>
        <taxon>Anaerolineaceae</taxon>
        <taxon>Flexilinea</taxon>
    </lineage>
</organism>
<dbReference type="EMBL" id="DF968181">
    <property type="protein sequence ID" value="GAP40525.1"/>
    <property type="molecule type" value="Genomic_DNA"/>
</dbReference>
<feature type="transmembrane region" description="Helical" evidence="5">
    <location>
        <begin position="28"/>
        <end position="55"/>
    </location>
</feature>
<dbReference type="RefSeq" id="WP_062279886.1">
    <property type="nucleotide sequence ID" value="NZ_DF968181.1"/>
</dbReference>
<evidence type="ECO:0000256" key="1">
    <source>
        <dbReference type="ARBA" id="ARBA00004141"/>
    </source>
</evidence>
<evidence type="ECO:0000256" key="4">
    <source>
        <dbReference type="ARBA" id="ARBA00023136"/>
    </source>
</evidence>
<dbReference type="AlphaFoldDB" id="A0A0S7BJL4"/>
<evidence type="ECO:0000256" key="3">
    <source>
        <dbReference type="ARBA" id="ARBA00022989"/>
    </source>
</evidence>
<name>A0A0S7BJL4_9CHLR</name>
<keyword evidence="4 5" id="KW-0472">Membrane</keyword>
<dbReference type="CDD" id="cd16914">
    <property type="entry name" value="EcfT"/>
    <property type="match status" value="1"/>
</dbReference>
<dbReference type="InterPro" id="IPR003339">
    <property type="entry name" value="ABC/ECF_trnsptr_transmembrane"/>
</dbReference>
<dbReference type="Pfam" id="PF02361">
    <property type="entry name" value="CbiQ"/>
    <property type="match status" value="1"/>
</dbReference>
<dbReference type="Proteomes" id="UP000053370">
    <property type="component" value="Unassembled WGS sequence"/>
</dbReference>
<dbReference type="PANTHER" id="PTHR33514:SF1">
    <property type="entry name" value="ABC TRANSPORTER PERMEASE"/>
    <property type="match status" value="1"/>
</dbReference>
<gene>
    <name evidence="6" type="ORF">ATC1_13501</name>
</gene>
<evidence type="ECO:0000256" key="2">
    <source>
        <dbReference type="ARBA" id="ARBA00022692"/>
    </source>
</evidence>
<dbReference type="PANTHER" id="PTHR33514">
    <property type="entry name" value="PROTEIN ABCI12, CHLOROPLASTIC"/>
    <property type="match status" value="1"/>
</dbReference>
<dbReference type="OrthoDB" id="8075495at2"/>
<reference evidence="6" key="1">
    <citation type="journal article" date="2015" name="Genome Announc.">
        <title>Draft Genome Sequence of Anaerolineae Strain TC1, a Novel Isolate from a Methanogenic Wastewater Treatment System.</title>
        <authorList>
            <person name="Matsuura N."/>
            <person name="Tourlousse D.M."/>
            <person name="Sun L."/>
            <person name="Toyonaga M."/>
            <person name="Kuroda K."/>
            <person name="Ohashi A."/>
            <person name="Cruz R."/>
            <person name="Yamaguchi T."/>
            <person name="Sekiguchi Y."/>
        </authorList>
    </citation>
    <scope>NUCLEOTIDE SEQUENCE [LARGE SCALE GENOMIC DNA]</scope>
    <source>
        <strain evidence="6">TC1</strain>
    </source>
</reference>
<proteinExistence type="predicted"/>
<comment type="subcellular location">
    <subcellularLocation>
        <location evidence="1">Membrane</location>
        <topology evidence="1">Multi-pass membrane protein</topology>
    </subcellularLocation>
</comment>
<evidence type="ECO:0000313" key="7">
    <source>
        <dbReference type="Proteomes" id="UP000053370"/>
    </source>
</evidence>
<feature type="transmembrane region" description="Helical" evidence="5">
    <location>
        <begin position="115"/>
        <end position="137"/>
    </location>
</feature>
<evidence type="ECO:0000313" key="6">
    <source>
        <dbReference type="EMBL" id="GAP40525.1"/>
    </source>
</evidence>
<feature type="transmembrane region" description="Helical" evidence="5">
    <location>
        <begin position="67"/>
        <end position="86"/>
    </location>
</feature>
<dbReference type="STRING" id="1678840.ATC1_13501"/>
<evidence type="ECO:0000256" key="5">
    <source>
        <dbReference type="SAM" id="Phobius"/>
    </source>
</evidence>
<keyword evidence="3 5" id="KW-1133">Transmembrane helix</keyword>